<organism evidence="1">
    <name type="scientific">Siphoviridae sp. ctuy39</name>
    <dbReference type="NCBI Taxonomy" id="2825719"/>
    <lineage>
        <taxon>Viruses</taxon>
        <taxon>Duplodnaviria</taxon>
        <taxon>Heunggongvirae</taxon>
        <taxon>Uroviricota</taxon>
        <taxon>Caudoviricetes</taxon>
    </lineage>
</organism>
<protein>
    <submittedName>
        <fullName evidence="1">MerR HTH family regulatory protein</fullName>
    </submittedName>
</protein>
<evidence type="ECO:0000313" key="1">
    <source>
        <dbReference type="EMBL" id="DAG05082.1"/>
    </source>
</evidence>
<dbReference type="EMBL" id="BK016249">
    <property type="protein sequence ID" value="DAG05082.1"/>
    <property type="molecule type" value="Genomic_DNA"/>
</dbReference>
<proteinExistence type="predicted"/>
<sequence>MKRSDPMLWMAVTADRFELPLCVEESATLLARRLHITESTVRAKRSRQNNGKICGYKIVAVEEER</sequence>
<reference evidence="1" key="1">
    <citation type="journal article" date="2021" name="Proc. Natl. Acad. Sci. U.S.A.">
        <title>A Catalog of Tens of Thousands of Viruses from Human Metagenomes Reveals Hidden Associations with Chronic Diseases.</title>
        <authorList>
            <person name="Tisza M.J."/>
            <person name="Buck C.B."/>
        </authorList>
    </citation>
    <scope>NUCLEOTIDE SEQUENCE</scope>
    <source>
        <strain evidence="1">Ctuy39</strain>
    </source>
</reference>
<accession>A0A8S5VE86</accession>
<name>A0A8S5VE86_9CAUD</name>